<dbReference type="GO" id="GO:0046872">
    <property type="term" value="F:metal ion binding"/>
    <property type="evidence" value="ECO:0007669"/>
    <property type="project" value="InterPro"/>
</dbReference>
<dbReference type="SUPFAM" id="SSF56059">
    <property type="entry name" value="Glutathione synthetase ATP-binding domain-like"/>
    <property type="match status" value="1"/>
</dbReference>
<evidence type="ECO:0000256" key="4">
    <source>
        <dbReference type="PROSITE-ProRule" id="PRU00409"/>
    </source>
</evidence>
<dbReference type="OrthoDB" id="18042at2759"/>
<evidence type="ECO:0000313" key="6">
    <source>
        <dbReference type="EMBL" id="CAE7261829.1"/>
    </source>
</evidence>
<dbReference type="InterPro" id="IPR037446">
    <property type="entry name" value="His_Pase_VIP1"/>
</dbReference>
<dbReference type="Gene3D" id="3.30.470.20">
    <property type="entry name" value="ATP-grasp fold, B domain"/>
    <property type="match status" value="1"/>
</dbReference>
<dbReference type="PANTHER" id="PTHR12750">
    <property type="entry name" value="DIPHOSPHOINOSITOL PENTAKISPHOSPHATE KINASE"/>
    <property type="match status" value="1"/>
</dbReference>
<organism evidence="6 7">
    <name type="scientific">Symbiodinium natans</name>
    <dbReference type="NCBI Taxonomy" id="878477"/>
    <lineage>
        <taxon>Eukaryota</taxon>
        <taxon>Sar</taxon>
        <taxon>Alveolata</taxon>
        <taxon>Dinophyceae</taxon>
        <taxon>Suessiales</taxon>
        <taxon>Symbiodiniaceae</taxon>
        <taxon>Symbiodinium</taxon>
    </lineage>
</organism>
<comment type="catalytic activity">
    <reaction evidence="2">
        <text>5-diphospho-1D-myo-inositol 1,2,3,4,6-pentakisphosphate + ATP + H(+) = 1,5-bis(diphospho)-1D-myo-inositol 2,3,4,6-tetrakisphosphate + ADP</text>
        <dbReference type="Rhea" id="RHEA:10276"/>
        <dbReference type="ChEBI" id="CHEBI:15378"/>
        <dbReference type="ChEBI" id="CHEBI:30616"/>
        <dbReference type="ChEBI" id="CHEBI:58628"/>
        <dbReference type="ChEBI" id="CHEBI:77983"/>
        <dbReference type="ChEBI" id="CHEBI:456216"/>
        <dbReference type="EC" id="2.7.4.24"/>
    </reaction>
    <physiologicalReaction direction="left-to-right" evidence="2">
        <dbReference type="Rhea" id="RHEA:10277"/>
    </physiologicalReaction>
</comment>
<dbReference type="GO" id="GO:0005524">
    <property type="term" value="F:ATP binding"/>
    <property type="evidence" value="ECO:0007669"/>
    <property type="project" value="UniProtKB-UniRule"/>
</dbReference>
<dbReference type="InterPro" id="IPR040557">
    <property type="entry name" value="VIP1_N"/>
</dbReference>
<keyword evidence="7" id="KW-1185">Reference proteome</keyword>
<reference evidence="6" key="1">
    <citation type="submission" date="2021-02" db="EMBL/GenBank/DDBJ databases">
        <authorList>
            <person name="Dougan E. K."/>
            <person name="Rhodes N."/>
            <person name="Thang M."/>
            <person name="Chan C."/>
        </authorList>
    </citation>
    <scope>NUCLEOTIDE SEQUENCE</scope>
</reference>
<evidence type="ECO:0000259" key="5">
    <source>
        <dbReference type="PROSITE" id="PS50975"/>
    </source>
</evidence>
<dbReference type="InterPro" id="IPR011761">
    <property type="entry name" value="ATP-grasp"/>
</dbReference>
<dbReference type="Pfam" id="PF08443">
    <property type="entry name" value="RimK"/>
    <property type="match status" value="1"/>
</dbReference>
<sequence length="340" mass="37958">MAKINVGICCMKKKLNSDSMAELLQRLQATGKFVIIRFKESMILHEPVENWPVVSCLLAFASTGFPLPKAIQYQKLRNPWLVNALEEQEILTDRVQMYARLSESAIPCPPHMIIDHGSATPGDLVQDTDSITWRGQVLPKPFVEKPQDADDHAVWIYHSSGQGGGATKLHRKKANQSSIRDFSQSQIRENGMFVYEPFMETGGLDIKVYAVGESYVHAEVRKAPGVDGRVERDGNGKEIRQTIELTPEEKIMSRMVVKAFKQSVCGFDILRTTDGRSLVCDVNGFSFVKGNKDYFDNAAASLTAMLVSTAANPPRTPLPHRIRQKSWFKAIGRLCSLCPC</sequence>
<dbReference type="Gene3D" id="3.40.50.11950">
    <property type="match status" value="1"/>
</dbReference>
<keyword evidence="4" id="KW-0067">ATP-binding</keyword>
<keyword evidence="1" id="KW-0597">Phosphoprotein</keyword>
<keyword evidence="4" id="KW-0547">Nucleotide-binding</keyword>
<dbReference type="FunFam" id="3.30.470.20:FF:000036">
    <property type="entry name" value="Inositol hexakisphosphate and diphosphoinositol-pentakisphosphate kinase"/>
    <property type="match status" value="1"/>
</dbReference>
<feature type="domain" description="ATP-grasp" evidence="5">
    <location>
        <begin position="98"/>
        <end position="311"/>
    </location>
</feature>
<name>A0A812MLT9_9DINO</name>
<dbReference type="AlphaFoldDB" id="A0A812MLT9"/>
<dbReference type="Proteomes" id="UP000604046">
    <property type="component" value="Unassembled WGS sequence"/>
</dbReference>
<comment type="caution">
    <text evidence="6">The sequence shown here is derived from an EMBL/GenBank/DDBJ whole genome shotgun (WGS) entry which is preliminary data.</text>
</comment>
<protein>
    <submittedName>
        <fullName evidence="6">PPIP5K1 protein</fullName>
    </submittedName>
</protein>
<dbReference type="GO" id="GO:0032958">
    <property type="term" value="P:inositol phosphate biosynthetic process"/>
    <property type="evidence" value="ECO:0007669"/>
    <property type="project" value="TreeGrafter"/>
</dbReference>
<dbReference type="Pfam" id="PF18086">
    <property type="entry name" value="PPIP5K2_N"/>
    <property type="match status" value="1"/>
</dbReference>
<dbReference type="GO" id="GO:0000828">
    <property type="term" value="F:inositol hexakisphosphate kinase activity"/>
    <property type="evidence" value="ECO:0007669"/>
    <property type="project" value="TreeGrafter"/>
</dbReference>
<evidence type="ECO:0000256" key="2">
    <source>
        <dbReference type="ARBA" id="ARBA00033696"/>
    </source>
</evidence>
<comment type="catalytic activity">
    <reaction evidence="3">
        <text>1D-myo-inositol hexakisphosphate + ATP = 1-diphospho-1D-myo-inositol 2,3,4,5,6-pentakisphosphate + ADP</text>
        <dbReference type="Rhea" id="RHEA:37459"/>
        <dbReference type="ChEBI" id="CHEBI:30616"/>
        <dbReference type="ChEBI" id="CHEBI:58130"/>
        <dbReference type="ChEBI" id="CHEBI:74946"/>
        <dbReference type="ChEBI" id="CHEBI:456216"/>
        <dbReference type="EC" id="2.7.4.24"/>
    </reaction>
    <physiologicalReaction direction="left-to-right" evidence="3">
        <dbReference type="Rhea" id="RHEA:37460"/>
    </physiologicalReaction>
</comment>
<dbReference type="GO" id="GO:0006020">
    <property type="term" value="P:inositol metabolic process"/>
    <property type="evidence" value="ECO:0007669"/>
    <property type="project" value="TreeGrafter"/>
</dbReference>
<dbReference type="InterPro" id="IPR013651">
    <property type="entry name" value="ATP-grasp_RimK-type"/>
</dbReference>
<gene>
    <name evidence="6" type="primary">PPIP5K1</name>
    <name evidence="6" type="ORF">SNAT2548_LOCUS13716</name>
</gene>
<evidence type="ECO:0000313" key="7">
    <source>
        <dbReference type="Proteomes" id="UP000604046"/>
    </source>
</evidence>
<accession>A0A812MLT9</accession>
<proteinExistence type="predicted"/>
<dbReference type="EMBL" id="CAJNDS010001491">
    <property type="protein sequence ID" value="CAE7261829.1"/>
    <property type="molecule type" value="Genomic_DNA"/>
</dbReference>
<evidence type="ECO:0000256" key="1">
    <source>
        <dbReference type="ARBA" id="ARBA00022553"/>
    </source>
</evidence>
<dbReference type="GO" id="GO:0033857">
    <property type="term" value="F:5-diphosphoinositol pentakisphosphate 1-kinase activity"/>
    <property type="evidence" value="ECO:0007669"/>
    <property type="project" value="TreeGrafter"/>
</dbReference>
<dbReference type="PANTHER" id="PTHR12750:SF9">
    <property type="entry name" value="INOSITOL HEXAKISPHOSPHATE AND DIPHOSPHOINOSITOL-PENTAKISPHOSPHATE KINASE"/>
    <property type="match status" value="1"/>
</dbReference>
<evidence type="ECO:0000256" key="3">
    <source>
        <dbReference type="ARBA" id="ARBA00034629"/>
    </source>
</evidence>
<dbReference type="PROSITE" id="PS50975">
    <property type="entry name" value="ATP_GRASP"/>
    <property type="match status" value="1"/>
</dbReference>